<dbReference type="GO" id="GO:0005886">
    <property type="term" value="C:plasma membrane"/>
    <property type="evidence" value="ECO:0007669"/>
    <property type="project" value="TreeGrafter"/>
</dbReference>
<evidence type="ECO:0000256" key="1">
    <source>
        <dbReference type="ARBA" id="ARBA00012528"/>
    </source>
</evidence>
<dbReference type="FunFam" id="3.30.70.270:FF:000001">
    <property type="entry name" value="Diguanylate cyclase domain protein"/>
    <property type="match status" value="1"/>
</dbReference>
<dbReference type="InterPro" id="IPR029016">
    <property type="entry name" value="GAF-like_dom_sf"/>
</dbReference>
<dbReference type="SMART" id="SM00267">
    <property type="entry name" value="GGDEF"/>
    <property type="match status" value="1"/>
</dbReference>
<dbReference type="PANTHER" id="PTHR45138">
    <property type="entry name" value="REGULATORY COMPONENTS OF SENSORY TRANSDUCTION SYSTEM"/>
    <property type="match status" value="1"/>
</dbReference>
<accession>A0A7C4U2C0</accession>
<organism evidence="3">
    <name type="scientific">Caldisericum exile</name>
    <dbReference type="NCBI Taxonomy" id="693075"/>
    <lineage>
        <taxon>Bacteria</taxon>
        <taxon>Pseudomonadati</taxon>
        <taxon>Caldisericota/Cryosericota group</taxon>
        <taxon>Caldisericota</taxon>
        <taxon>Caldisericia</taxon>
        <taxon>Caldisericales</taxon>
        <taxon>Caldisericaceae</taxon>
        <taxon>Caldisericum</taxon>
    </lineage>
</organism>
<dbReference type="Gene3D" id="3.30.70.270">
    <property type="match status" value="1"/>
</dbReference>
<dbReference type="AlphaFoldDB" id="A0A7C4U2C0"/>
<proteinExistence type="predicted"/>
<dbReference type="Gene3D" id="3.30.450.40">
    <property type="match status" value="1"/>
</dbReference>
<dbReference type="GO" id="GO:0043709">
    <property type="term" value="P:cell adhesion involved in single-species biofilm formation"/>
    <property type="evidence" value="ECO:0007669"/>
    <property type="project" value="TreeGrafter"/>
</dbReference>
<dbReference type="PROSITE" id="PS50887">
    <property type="entry name" value="GGDEF"/>
    <property type="match status" value="1"/>
</dbReference>
<dbReference type="NCBIfam" id="TIGR00254">
    <property type="entry name" value="GGDEF"/>
    <property type="match status" value="1"/>
</dbReference>
<gene>
    <name evidence="3" type="ORF">ENV82_01715</name>
</gene>
<dbReference type="EMBL" id="DTHV01000052">
    <property type="protein sequence ID" value="HGW60145.1"/>
    <property type="molecule type" value="Genomic_DNA"/>
</dbReference>
<feature type="domain" description="GGDEF" evidence="2">
    <location>
        <begin position="199"/>
        <end position="327"/>
    </location>
</feature>
<dbReference type="InterPro" id="IPR043128">
    <property type="entry name" value="Rev_trsase/Diguanyl_cyclase"/>
</dbReference>
<name>A0A7C4U2C0_9BACT</name>
<sequence length="328" mass="38108">MNIKVDYALKLLNEIEEANTIEQALWKIGDVALTLFDADSVTIIDVRERPYHFVVLKNVSGKTANELEEKLKEGGEIGKNIEIVKENRTPLILKDTFEHDFWLKSEHSPRSWVGIPIIISEEVQYILDIDKYKPAFFEDTYKEIAIQFERYISLILTKLNMLENFFKTANMDPLTSVQTRQNFSYILTRNIERFRRYNRKFTCLMCDLDKFKEINDKYGHATGDEALKIFVRAVKESIREWDYIFRFGGDEFIIKLEETDVDGAIEVAKRIKSKLSTVSSDVNFEVSTSIGIKVYNGESLGEFIKLLDTALYKAKNKDEGIFVINQDE</sequence>
<dbReference type="EC" id="2.7.7.65" evidence="1"/>
<dbReference type="InterPro" id="IPR029787">
    <property type="entry name" value="Nucleotide_cyclase"/>
</dbReference>
<dbReference type="SUPFAM" id="SSF55073">
    <property type="entry name" value="Nucleotide cyclase"/>
    <property type="match status" value="1"/>
</dbReference>
<dbReference type="GO" id="GO:1902201">
    <property type="term" value="P:negative regulation of bacterial-type flagellum-dependent cell motility"/>
    <property type="evidence" value="ECO:0007669"/>
    <property type="project" value="TreeGrafter"/>
</dbReference>
<dbReference type="Pfam" id="PF00990">
    <property type="entry name" value="GGDEF"/>
    <property type="match status" value="1"/>
</dbReference>
<dbReference type="GO" id="GO:0052621">
    <property type="term" value="F:diguanylate cyclase activity"/>
    <property type="evidence" value="ECO:0007669"/>
    <property type="project" value="UniProtKB-EC"/>
</dbReference>
<evidence type="ECO:0000313" key="3">
    <source>
        <dbReference type="EMBL" id="HGW60145.1"/>
    </source>
</evidence>
<dbReference type="SUPFAM" id="SSF55781">
    <property type="entry name" value="GAF domain-like"/>
    <property type="match status" value="1"/>
</dbReference>
<protein>
    <recommendedName>
        <fullName evidence="1">diguanylate cyclase</fullName>
        <ecNumber evidence="1">2.7.7.65</ecNumber>
    </recommendedName>
</protein>
<evidence type="ECO:0000259" key="2">
    <source>
        <dbReference type="PROSITE" id="PS50887"/>
    </source>
</evidence>
<dbReference type="CDD" id="cd01949">
    <property type="entry name" value="GGDEF"/>
    <property type="match status" value="1"/>
</dbReference>
<comment type="caution">
    <text evidence="3">The sequence shown here is derived from an EMBL/GenBank/DDBJ whole genome shotgun (WGS) entry which is preliminary data.</text>
</comment>
<dbReference type="InterPro" id="IPR000160">
    <property type="entry name" value="GGDEF_dom"/>
</dbReference>
<dbReference type="PANTHER" id="PTHR45138:SF23">
    <property type="entry name" value="SIGNALING PROTEIN"/>
    <property type="match status" value="1"/>
</dbReference>
<reference evidence="3" key="1">
    <citation type="journal article" date="2020" name="mSystems">
        <title>Genome- and Community-Level Interaction Insights into Carbon Utilization and Element Cycling Functions of Hydrothermarchaeota in Hydrothermal Sediment.</title>
        <authorList>
            <person name="Zhou Z."/>
            <person name="Liu Y."/>
            <person name="Xu W."/>
            <person name="Pan J."/>
            <person name="Luo Z.H."/>
            <person name="Li M."/>
        </authorList>
    </citation>
    <scope>NUCLEOTIDE SEQUENCE [LARGE SCALE GENOMIC DNA]</scope>
    <source>
        <strain evidence="3">SpSt-794</strain>
    </source>
</reference>
<dbReference type="InterPro" id="IPR050469">
    <property type="entry name" value="Diguanylate_Cyclase"/>
</dbReference>